<organism evidence="3 4">
    <name type="scientific">Brevibacillus thermoruber</name>
    <dbReference type="NCBI Taxonomy" id="33942"/>
    <lineage>
        <taxon>Bacteria</taxon>
        <taxon>Bacillati</taxon>
        <taxon>Bacillota</taxon>
        <taxon>Bacilli</taxon>
        <taxon>Bacillales</taxon>
        <taxon>Paenibacillaceae</taxon>
        <taxon>Brevibacillus</taxon>
    </lineage>
</organism>
<gene>
    <name evidence="3" type="ORF">O3V59_07755</name>
</gene>
<proteinExistence type="predicted"/>
<dbReference type="SUPFAM" id="SSF56059">
    <property type="entry name" value="Glutathione synthetase ATP-binding domain-like"/>
    <property type="match status" value="1"/>
</dbReference>
<evidence type="ECO:0000313" key="3">
    <source>
        <dbReference type="EMBL" id="MDA5108252.1"/>
    </source>
</evidence>
<evidence type="ECO:0000313" key="4">
    <source>
        <dbReference type="Proteomes" id="UP001151071"/>
    </source>
</evidence>
<name>A0A9X3TPT3_9BACL</name>
<evidence type="ECO:0000259" key="2">
    <source>
        <dbReference type="PROSITE" id="PS50975"/>
    </source>
</evidence>
<evidence type="ECO:0000256" key="1">
    <source>
        <dbReference type="PROSITE-ProRule" id="PRU00409"/>
    </source>
</evidence>
<dbReference type="RefSeq" id="WP_065067959.1">
    <property type="nucleotide sequence ID" value="NZ_JAPYYP010000007.1"/>
</dbReference>
<dbReference type="GO" id="GO:0005524">
    <property type="term" value="F:ATP binding"/>
    <property type="evidence" value="ECO:0007669"/>
    <property type="project" value="UniProtKB-UniRule"/>
</dbReference>
<dbReference type="InterPro" id="IPR011761">
    <property type="entry name" value="ATP-grasp"/>
</dbReference>
<dbReference type="GO" id="GO:0046872">
    <property type="term" value="F:metal ion binding"/>
    <property type="evidence" value="ECO:0007669"/>
    <property type="project" value="InterPro"/>
</dbReference>
<protein>
    <submittedName>
        <fullName evidence="3">YheC/YheD family protein</fullName>
    </submittedName>
</protein>
<feature type="domain" description="ATP-grasp" evidence="2">
    <location>
        <begin position="213"/>
        <end position="446"/>
    </location>
</feature>
<dbReference type="Gene3D" id="3.30.470.20">
    <property type="entry name" value="ATP-grasp fold, B domain"/>
    <property type="match status" value="1"/>
</dbReference>
<accession>A0A9X3TPT3</accession>
<sequence length="469" mass="52753">MSYVPTVLQSYDPKTDIDLYLPQACLRKWKLAPSTLTVQFGCKTACARVKGMERSGLTLIRPSLAHTLHLPTGVPLLARFYASQQRLVFGPYLGVLVSRYDTQSPAAPFGSFTSFFNEMADVCSRRGGIVCAFRMQDVNWDQQIVRGMIRRSGEWRQTVLPLPQCIYNRLVSRKREQSEAMGEWIQRCKEFNIPFFNEQFLNKWHVHTALENEPAAAEHLPRTVRYYGLTDLKQMLERHRTVYAKPTNGSMGRGIIRLRRTGGGYQTTRPGGAARAFSSISGLHQYLLSRTNGKPYLLQQGLPLIGIQQRPTDFRVLVQKDRRGEWVVTSMVARLGQNSVVSNVSRGGAMIGPAQALRICGPWAAGTRPTVATLRSVALKLSRLLEQSLSGRYAEFGVDLGVDIRGRVWLLEINSKPSKSANTVPLAAREEAPPRRVRPSVLRMLDYAAYLCGFPRTAKKSKGKKIRRR</sequence>
<keyword evidence="1" id="KW-0067">ATP-binding</keyword>
<dbReference type="Proteomes" id="UP001151071">
    <property type="component" value="Unassembled WGS sequence"/>
</dbReference>
<dbReference type="AlphaFoldDB" id="A0A9X3TPT3"/>
<reference evidence="3" key="1">
    <citation type="submission" date="2022-12" db="EMBL/GenBank/DDBJ databases">
        <title>Draft genome sequence of the thermophilic strain Brevibacillus thermoruber HT42, isolated from Los Humeros, Puebla, Mexico, with biotechnological potential.</title>
        <authorList>
            <person name="Lara Sanchez J."/>
            <person name="Solis Palacios R."/>
            <person name="Bustos Baena A.S."/>
            <person name="Ruz Baez A.E."/>
            <person name="Espinosa Luna G."/>
            <person name="Oliart Ros R.M."/>
        </authorList>
    </citation>
    <scope>NUCLEOTIDE SEQUENCE</scope>
    <source>
        <strain evidence="3">HT42</strain>
    </source>
</reference>
<dbReference type="InterPro" id="IPR026838">
    <property type="entry name" value="YheC/D"/>
</dbReference>
<keyword evidence="1" id="KW-0547">Nucleotide-binding</keyword>
<dbReference type="EMBL" id="JAPYYP010000007">
    <property type="protein sequence ID" value="MDA5108252.1"/>
    <property type="molecule type" value="Genomic_DNA"/>
</dbReference>
<comment type="caution">
    <text evidence="3">The sequence shown here is derived from an EMBL/GenBank/DDBJ whole genome shotgun (WGS) entry which is preliminary data.</text>
</comment>
<dbReference type="Pfam" id="PF14398">
    <property type="entry name" value="ATPgrasp_YheCD"/>
    <property type="match status" value="1"/>
</dbReference>
<keyword evidence="4" id="KW-1185">Reference proteome</keyword>
<dbReference type="PROSITE" id="PS50975">
    <property type="entry name" value="ATP_GRASP"/>
    <property type="match status" value="1"/>
</dbReference>